<evidence type="ECO:0000313" key="1">
    <source>
        <dbReference type="EMBL" id="KAH9426239.1"/>
    </source>
</evidence>
<name>A0ABQ8JUI2_DERPT</name>
<organism evidence="1 2">
    <name type="scientific">Dermatophagoides pteronyssinus</name>
    <name type="common">European house dust mite</name>
    <dbReference type="NCBI Taxonomy" id="6956"/>
    <lineage>
        <taxon>Eukaryota</taxon>
        <taxon>Metazoa</taxon>
        <taxon>Ecdysozoa</taxon>
        <taxon>Arthropoda</taxon>
        <taxon>Chelicerata</taxon>
        <taxon>Arachnida</taxon>
        <taxon>Acari</taxon>
        <taxon>Acariformes</taxon>
        <taxon>Sarcoptiformes</taxon>
        <taxon>Astigmata</taxon>
        <taxon>Psoroptidia</taxon>
        <taxon>Analgoidea</taxon>
        <taxon>Pyroglyphidae</taxon>
        <taxon>Dermatophagoidinae</taxon>
        <taxon>Dermatophagoides</taxon>
    </lineage>
</organism>
<keyword evidence="2" id="KW-1185">Reference proteome</keyword>
<reference evidence="1 2" key="1">
    <citation type="journal article" date="2018" name="J. Allergy Clin. Immunol.">
        <title>High-quality assembly of Dermatophagoides pteronyssinus genome and transcriptome reveals a wide range of novel allergens.</title>
        <authorList>
            <person name="Liu X.Y."/>
            <person name="Yang K.Y."/>
            <person name="Wang M.Q."/>
            <person name="Kwok J.S."/>
            <person name="Zeng X."/>
            <person name="Yang Z."/>
            <person name="Xiao X.J."/>
            <person name="Lau C.P."/>
            <person name="Li Y."/>
            <person name="Huang Z.M."/>
            <person name="Ba J.G."/>
            <person name="Yim A.K."/>
            <person name="Ouyang C.Y."/>
            <person name="Ngai S.M."/>
            <person name="Chan T.F."/>
            <person name="Leung E.L."/>
            <person name="Liu L."/>
            <person name="Liu Z.G."/>
            <person name="Tsui S.K."/>
        </authorList>
    </citation>
    <scope>NUCLEOTIDE SEQUENCE [LARGE SCALE GENOMIC DNA]</scope>
    <source>
        <strain evidence="1">Derp</strain>
    </source>
</reference>
<gene>
    <name evidence="1" type="ORF">DERP_007179</name>
</gene>
<accession>A0ABQ8JUI2</accession>
<dbReference type="Proteomes" id="UP000887458">
    <property type="component" value="Unassembled WGS sequence"/>
</dbReference>
<sequence>MYEIQSRITLYNVVDVIEAIRRICSRHQSYPDVIDDDEGVSASFQSPRSANINSNAAIASAYCVNRTNARPIFAINFNPPRTAVAGLPVPVPRAVRNPLVTAVPRDFINEFVGFCERENARPAVELPPPAAVRKPLRNNERDCNCRPYPLLLTE</sequence>
<evidence type="ECO:0000313" key="2">
    <source>
        <dbReference type="Proteomes" id="UP000887458"/>
    </source>
</evidence>
<comment type="caution">
    <text evidence="1">The sequence shown here is derived from an EMBL/GenBank/DDBJ whole genome shotgun (WGS) entry which is preliminary data.</text>
</comment>
<reference evidence="1 2" key="2">
    <citation type="journal article" date="2022" name="Mol. Biol. Evol.">
        <title>Comparative Genomics Reveals Insights into the Divergent Evolution of Astigmatic Mites and Household Pest Adaptations.</title>
        <authorList>
            <person name="Xiong Q."/>
            <person name="Wan A.T."/>
            <person name="Liu X."/>
            <person name="Fung C.S."/>
            <person name="Xiao X."/>
            <person name="Malainual N."/>
            <person name="Hou J."/>
            <person name="Wang L."/>
            <person name="Wang M."/>
            <person name="Yang K.Y."/>
            <person name="Cui Y."/>
            <person name="Leung E.L."/>
            <person name="Nong W."/>
            <person name="Shin S.K."/>
            <person name="Au S.W."/>
            <person name="Jeong K.Y."/>
            <person name="Chew F.T."/>
            <person name="Hui J.H."/>
            <person name="Leung T.F."/>
            <person name="Tungtrongchitr A."/>
            <person name="Zhong N."/>
            <person name="Liu Z."/>
            <person name="Tsui S.K."/>
        </authorList>
    </citation>
    <scope>NUCLEOTIDE SEQUENCE [LARGE SCALE GENOMIC DNA]</scope>
    <source>
        <strain evidence="1">Derp</strain>
    </source>
</reference>
<protein>
    <submittedName>
        <fullName evidence="1">Uncharacterized protein</fullName>
    </submittedName>
</protein>
<dbReference type="EMBL" id="NJHN03000012">
    <property type="protein sequence ID" value="KAH9426239.1"/>
    <property type="molecule type" value="Genomic_DNA"/>
</dbReference>
<proteinExistence type="predicted"/>